<dbReference type="AlphaFoldDB" id="A0A100IRA0"/>
<gene>
    <name evidence="2" type="ORF">ABL_08560</name>
</gene>
<evidence type="ECO:0000313" key="3">
    <source>
        <dbReference type="Proteomes" id="UP000068243"/>
    </source>
</evidence>
<evidence type="ECO:0000256" key="1">
    <source>
        <dbReference type="SAM" id="MobiDB-lite"/>
    </source>
</evidence>
<proteinExistence type="predicted"/>
<feature type="compositionally biased region" description="Polar residues" evidence="1">
    <location>
        <begin position="269"/>
        <end position="279"/>
    </location>
</feature>
<feature type="compositionally biased region" description="Polar residues" evidence="1">
    <location>
        <begin position="16"/>
        <end position="31"/>
    </location>
</feature>
<feature type="region of interest" description="Disordered" evidence="1">
    <location>
        <begin position="15"/>
        <end position="44"/>
    </location>
</feature>
<dbReference type="OrthoDB" id="10529386at2759"/>
<organism evidence="2 3">
    <name type="scientific">Aspergillus niger</name>
    <dbReference type="NCBI Taxonomy" id="5061"/>
    <lineage>
        <taxon>Eukaryota</taxon>
        <taxon>Fungi</taxon>
        <taxon>Dikarya</taxon>
        <taxon>Ascomycota</taxon>
        <taxon>Pezizomycotina</taxon>
        <taxon>Eurotiomycetes</taxon>
        <taxon>Eurotiomycetidae</taxon>
        <taxon>Eurotiales</taxon>
        <taxon>Aspergillaceae</taxon>
        <taxon>Aspergillus</taxon>
        <taxon>Aspergillus subgen. Circumdati</taxon>
    </lineage>
</organism>
<feature type="region of interest" description="Disordered" evidence="1">
    <location>
        <begin position="237"/>
        <end position="371"/>
    </location>
</feature>
<dbReference type="Proteomes" id="UP000068243">
    <property type="component" value="Unassembled WGS sequence"/>
</dbReference>
<protein>
    <submittedName>
        <fullName evidence="2">Uncharacterized protein</fullName>
    </submittedName>
</protein>
<accession>A0A100IRA0</accession>
<reference evidence="3" key="1">
    <citation type="journal article" date="2016" name="Genome Announc.">
        <title>Draft genome sequence of Aspergillus niger strain An76.</title>
        <authorList>
            <person name="Gong W."/>
            <person name="Cheng Z."/>
            <person name="Zhang H."/>
            <person name="Liu L."/>
            <person name="Gao P."/>
            <person name="Wang L."/>
        </authorList>
    </citation>
    <scope>NUCLEOTIDE SEQUENCE [LARGE SCALE GENOMIC DNA]</scope>
    <source>
        <strain evidence="3">An76</strain>
    </source>
</reference>
<sequence>MGKYITNYLTLEWPPQNDTGSNTVPATATSTPDRDPLDHPNNENQVPIHWEKDKVAPPYRAQVLPSGDLEIHTSSRKDTDALVAYSNEWISHLRQGRYARILRKSWSILVHDVPADWFTSQALSSGMAARQIMLQNPQVPNAYVSYVDWLTGNTLPLPLKSSLIVSFDRPEHASAFLQEGTLYLNLPQLSDVRALPAQLQLFQTLSLLWGQSQTGKVALRLAHDRIKFLQKHMASPYPKPAVKPATVPSAGEQATPKPNERTLPPDSNVPINANCNISTERPRKRKKCNCGKAANANLPTMNKPQALDPAKYPPGSEYPFEDDYPSEPEHSETESEPCIYNWDPAQQSSASDAEPTAEPSPRTPRQQEQTN</sequence>
<dbReference type="EMBL" id="BCMY01000018">
    <property type="protein sequence ID" value="GAQ45899.1"/>
    <property type="molecule type" value="Genomic_DNA"/>
</dbReference>
<evidence type="ECO:0000313" key="2">
    <source>
        <dbReference type="EMBL" id="GAQ45899.1"/>
    </source>
</evidence>
<comment type="caution">
    <text evidence="2">The sequence shown here is derived from an EMBL/GenBank/DDBJ whole genome shotgun (WGS) entry which is preliminary data.</text>
</comment>
<feature type="compositionally biased region" description="Basic and acidic residues" evidence="1">
    <location>
        <begin position="32"/>
        <end position="41"/>
    </location>
</feature>
<name>A0A100IRA0_ASPNG</name>